<dbReference type="InterPro" id="IPR002683">
    <property type="entry name" value="PsbP_C"/>
</dbReference>
<name>A0AAE0LF16_9CHLO</name>
<dbReference type="EMBL" id="LGRX02003071">
    <property type="protein sequence ID" value="KAK3283021.1"/>
    <property type="molecule type" value="Genomic_DNA"/>
</dbReference>
<evidence type="ECO:0000313" key="2">
    <source>
        <dbReference type="EMBL" id="KAK3283021.1"/>
    </source>
</evidence>
<dbReference type="GO" id="GO:0009654">
    <property type="term" value="C:photosystem II oxygen evolving complex"/>
    <property type="evidence" value="ECO:0007669"/>
    <property type="project" value="InterPro"/>
</dbReference>
<dbReference type="AlphaFoldDB" id="A0AAE0LF16"/>
<organism evidence="2 3">
    <name type="scientific">Cymbomonas tetramitiformis</name>
    <dbReference type="NCBI Taxonomy" id="36881"/>
    <lineage>
        <taxon>Eukaryota</taxon>
        <taxon>Viridiplantae</taxon>
        <taxon>Chlorophyta</taxon>
        <taxon>Pyramimonadophyceae</taxon>
        <taxon>Pyramimonadales</taxon>
        <taxon>Pyramimonadaceae</taxon>
        <taxon>Cymbomonas</taxon>
    </lineage>
</organism>
<comment type="caution">
    <text evidence="2">The sequence shown here is derived from an EMBL/GenBank/DDBJ whole genome shotgun (WGS) entry which is preliminary data.</text>
</comment>
<protein>
    <recommendedName>
        <fullName evidence="1">PsbP C-terminal domain-containing protein</fullName>
    </recommendedName>
</protein>
<dbReference type="GO" id="GO:0005509">
    <property type="term" value="F:calcium ion binding"/>
    <property type="evidence" value="ECO:0007669"/>
    <property type="project" value="InterPro"/>
</dbReference>
<dbReference type="SUPFAM" id="SSF55724">
    <property type="entry name" value="Mog1p/PsbP-like"/>
    <property type="match status" value="1"/>
</dbReference>
<dbReference type="Proteomes" id="UP001190700">
    <property type="component" value="Unassembled WGS sequence"/>
</dbReference>
<dbReference type="GO" id="GO:0019898">
    <property type="term" value="C:extrinsic component of membrane"/>
    <property type="evidence" value="ECO:0007669"/>
    <property type="project" value="InterPro"/>
</dbReference>
<evidence type="ECO:0000313" key="3">
    <source>
        <dbReference type="Proteomes" id="UP001190700"/>
    </source>
</evidence>
<evidence type="ECO:0000259" key="1">
    <source>
        <dbReference type="Pfam" id="PF01789"/>
    </source>
</evidence>
<dbReference type="GO" id="GO:0015979">
    <property type="term" value="P:photosynthesis"/>
    <property type="evidence" value="ECO:0007669"/>
    <property type="project" value="InterPro"/>
</dbReference>
<dbReference type="Gene3D" id="3.40.1000.10">
    <property type="entry name" value="Mog1/PsbP, alpha/beta/alpha sandwich"/>
    <property type="match status" value="1"/>
</dbReference>
<reference evidence="2 3" key="1">
    <citation type="journal article" date="2015" name="Genome Biol. Evol.">
        <title>Comparative Genomics of a Bacterivorous Green Alga Reveals Evolutionary Causalities and Consequences of Phago-Mixotrophic Mode of Nutrition.</title>
        <authorList>
            <person name="Burns J.A."/>
            <person name="Paasch A."/>
            <person name="Narechania A."/>
            <person name="Kim E."/>
        </authorList>
    </citation>
    <scope>NUCLEOTIDE SEQUENCE [LARGE SCALE GENOMIC DNA]</scope>
    <source>
        <strain evidence="2 3">PLY_AMNH</strain>
    </source>
</reference>
<dbReference type="Pfam" id="PF01789">
    <property type="entry name" value="PsbP"/>
    <property type="match status" value="1"/>
</dbReference>
<gene>
    <name evidence="2" type="ORF">CYMTET_9273</name>
</gene>
<keyword evidence="3" id="KW-1185">Reference proteome</keyword>
<dbReference type="InterPro" id="IPR016123">
    <property type="entry name" value="Mog1/PsbP_a/b/a-sand"/>
</dbReference>
<accession>A0AAE0LF16</accession>
<sequence>MRCATLLVDPGKAGDNRYSLQDYVNADSGFKLQVPENWVAETPGGRIELFQKGEYGGKRIIISIEPLASKAADLRIFGDSASYGKSRAAEIEADNPGTTTTLLATSEKNEARYYYYEYVLNSFKPQHYWVVVGAGLGQNPTARKFRLRQQITVSCQLPEENVETDPQDVQLLKQIIDSFQFIDEQS</sequence>
<feature type="domain" description="PsbP C-terminal" evidence="1">
    <location>
        <begin position="20"/>
        <end position="180"/>
    </location>
</feature>
<proteinExistence type="predicted"/>